<comment type="caution">
    <text evidence="3">The sequence shown here is derived from an EMBL/GenBank/DDBJ whole genome shotgun (WGS) entry which is preliminary data.</text>
</comment>
<dbReference type="AlphaFoldDB" id="A0A254N4L0"/>
<keyword evidence="2" id="KW-0732">Signal</keyword>
<dbReference type="GO" id="GO:0008643">
    <property type="term" value="P:carbohydrate transport"/>
    <property type="evidence" value="ECO:0007669"/>
    <property type="project" value="InterPro"/>
</dbReference>
<dbReference type="Gene3D" id="2.40.160.180">
    <property type="entry name" value="Carbohydrate-selective porin OprB"/>
    <property type="match status" value="1"/>
</dbReference>
<feature type="signal peptide" evidence="2">
    <location>
        <begin position="1"/>
        <end position="20"/>
    </location>
</feature>
<organism evidence="3 4">
    <name type="scientific">Roseateles puraquae</name>
    <dbReference type="NCBI Taxonomy" id="431059"/>
    <lineage>
        <taxon>Bacteria</taxon>
        <taxon>Pseudomonadati</taxon>
        <taxon>Pseudomonadota</taxon>
        <taxon>Betaproteobacteria</taxon>
        <taxon>Burkholderiales</taxon>
        <taxon>Sphaerotilaceae</taxon>
        <taxon>Roseateles</taxon>
    </lineage>
</organism>
<evidence type="ECO:0000313" key="3">
    <source>
        <dbReference type="EMBL" id="OWR03026.1"/>
    </source>
</evidence>
<dbReference type="GO" id="GO:0016020">
    <property type="term" value="C:membrane"/>
    <property type="evidence" value="ECO:0007669"/>
    <property type="project" value="InterPro"/>
</dbReference>
<feature type="chain" id="PRO_5011832241" evidence="2">
    <location>
        <begin position="21"/>
        <end position="432"/>
    </location>
</feature>
<evidence type="ECO:0000313" key="4">
    <source>
        <dbReference type="Proteomes" id="UP000197446"/>
    </source>
</evidence>
<dbReference type="EMBL" id="NISI01000006">
    <property type="protein sequence ID" value="OWR03026.1"/>
    <property type="molecule type" value="Genomic_DNA"/>
</dbReference>
<gene>
    <name evidence="3" type="ORF">CDO81_15730</name>
</gene>
<evidence type="ECO:0000256" key="2">
    <source>
        <dbReference type="RuleBase" id="RU363072"/>
    </source>
</evidence>
<dbReference type="InterPro" id="IPR038673">
    <property type="entry name" value="OprB_sf"/>
</dbReference>
<dbReference type="Pfam" id="PF04966">
    <property type="entry name" value="OprB"/>
    <property type="match status" value="1"/>
</dbReference>
<comment type="similarity">
    <text evidence="1 2">Belongs to the OprB family.</text>
</comment>
<dbReference type="Proteomes" id="UP000197446">
    <property type="component" value="Unassembled WGS sequence"/>
</dbReference>
<protein>
    <submittedName>
        <fullName evidence="3">Carbohydrate porin</fullName>
    </submittedName>
</protein>
<reference evidence="3 4" key="1">
    <citation type="journal article" date="2007" name="Int. J. Syst. Evol. Microbiol.">
        <title>Description of Pelomonas aquatica sp. nov. and Pelomonas puraquae sp. nov., isolated from industrial and haemodialysis water.</title>
        <authorList>
            <person name="Gomila M."/>
            <person name="Bowien B."/>
            <person name="Falsen E."/>
            <person name="Moore E.R."/>
            <person name="Lalucat J."/>
        </authorList>
    </citation>
    <scope>NUCLEOTIDE SEQUENCE [LARGE SCALE GENOMIC DNA]</scope>
    <source>
        <strain evidence="3 4">CCUG 52769</strain>
    </source>
</reference>
<sequence>MHKPTILGAALLGTALLAHAQAAEDWNLHGQLTYIGQRKPRLNSPYAGPNSLLAEAETSYSLTATAALGLRLGPRTEVYVNPEVAQGRPISGLLGLAGFSNGELAKTSGSQPKLYRARLFARHTIDLGGDAVDLASAANQLAGATTTRRVVLTAGALSVLDIFDNNTLAHDPRMQFMNWAFMTHAAYDYPADSRGYTYGLAAEYIDDGWALRAGRFSVPREPNQLQLDNRWRRHFGDQVELSRDYRVGGQDGTVRLLAWRMHAAMADYADLLPSAGKPLPLDDSVRALRSKAGLGVSVEQALSDQLGLFLRAFAADGKTETYAFTEADRSFSVGGQLRGAGWQRPDDVIGLGLACSGLSARHQAYLARGGQTFFLGDGALRYRAEQDAELYYRTALAPGLSATADVQQIRNPGYNADRGPAWFYALRLHWEQ</sequence>
<accession>A0A254N4L0</accession>
<keyword evidence="4" id="KW-1185">Reference proteome</keyword>
<dbReference type="RefSeq" id="WP_088484180.1">
    <property type="nucleotide sequence ID" value="NZ_NISI01000006.1"/>
</dbReference>
<dbReference type="OrthoDB" id="5755240at2"/>
<proteinExistence type="inferred from homology"/>
<dbReference type="InterPro" id="IPR007049">
    <property type="entry name" value="Carb-sel_porin_OprB"/>
</dbReference>
<evidence type="ECO:0000256" key="1">
    <source>
        <dbReference type="ARBA" id="ARBA00008769"/>
    </source>
</evidence>
<dbReference type="GO" id="GO:0015288">
    <property type="term" value="F:porin activity"/>
    <property type="evidence" value="ECO:0007669"/>
    <property type="project" value="InterPro"/>
</dbReference>
<name>A0A254N4L0_9BURK</name>